<feature type="region of interest" description="Disordered" evidence="4">
    <location>
        <begin position="31"/>
        <end position="58"/>
    </location>
</feature>
<dbReference type="PROSITE" id="PS51257">
    <property type="entry name" value="PROKAR_LIPOPROTEIN"/>
    <property type="match status" value="1"/>
</dbReference>
<proteinExistence type="inferred from homology"/>
<dbReference type="InterPro" id="IPR039424">
    <property type="entry name" value="SBP_5"/>
</dbReference>
<dbReference type="PANTHER" id="PTHR30290">
    <property type="entry name" value="PERIPLASMIC BINDING COMPONENT OF ABC TRANSPORTER"/>
    <property type="match status" value="1"/>
</dbReference>
<comment type="similarity">
    <text evidence="1">Belongs to the bacterial solute-binding protein 5 family.</text>
</comment>
<dbReference type="Proteomes" id="UP000219412">
    <property type="component" value="Unassembled WGS sequence"/>
</dbReference>
<evidence type="ECO:0000313" key="8">
    <source>
        <dbReference type="Proteomes" id="UP000219412"/>
    </source>
</evidence>
<dbReference type="GO" id="GO:1904680">
    <property type="term" value="F:peptide transmembrane transporter activity"/>
    <property type="evidence" value="ECO:0007669"/>
    <property type="project" value="TreeGrafter"/>
</dbReference>
<organism evidence="7 8">
    <name type="scientific">Salinicoccus kekensis</name>
    <dbReference type="NCBI Taxonomy" id="714307"/>
    <lineage>
        <taxon>Bacteria</taxon>
        <taxon>Bacillati</taxon>
        <taxon>Bacillota</taxon>
        <taxon>Bacilli</taxon>
        <taxon>Bacillales</taxon>
        <taxon>Staphylococcaceae</taxon>
        <taxon>Salinicoccus</taxon>
    </lineage>
</organism>
<dbReference type="GO" id="GO:0015833">
    <property type="term" value="P:peptide transport"/>
    <property type="evidence" value="ECO:0007669"/>
    <property type="project" value="TreeGrafter"/>
</dbReference>
<dbReference type="AlphaFoldDB" id="A0A285URF7"/>
<dbReference type="Gene3D" id="3.40.190.10">
    <property type="entry name" value="Periplasmic binding protein-like II"/>
    <property type="match status" value="1"/>
</dbReference>
<dbReference type="InterPro" id="IPR030678">
    <property type="entry name" value="Peptide/Ni-bd"/>
</dbReference>
<gene>
    <name evidence="7" type="ORF">SAMN05878391_2377</name>
</gene>
<evidence type="ECO:0000256" key="1">
    <source>
        <dbReference type="ARBA" id="ARBA00005695"/>
    </source>
</evidence>
<dbReference type="InterPro" id="IPR000914">
    <property type="entry name" value="SBP_5_dom"/>
</dbReference>
<feature type="chain" id="PRO_5012809363" evidence="5">
    <location>
        <begin position="25"/>
        <end position="576"/>
    </location>
</feature>
<evidence type="ECO:0000256" key="2">
    <source>
        <dbReference type="ARBA" id="ARBA00022448"/>
    </source>
</evidence>
<dbReference type="SUPFAM" id="SSF53850">
    <property type="entry name" value="Periplasmic binding protein-like II"/>
    <property type="match status" value="1"/>
</dbReference>
<name>A0A285URF7_9STAP</name>
<evidence type="ECO:0000259" key="6">
    <source>
        <dbReference type="Pfam" id="PF00496"/>
    </source>
</evidence>
<evidence type="ECO:0000256" key="5">
    <source>
        <dbReference type="SAM" id="SignalP"/>
    </source>
</evidence>
<protein>
    <submittedName>
        <fullName evidence="7">Peptide/nickel transport system substrate-binding protein</fullName>
    </submittedName>
</protein>
<feature type="compositionally biased region" description="Acidic residues" evidence="4">
    <location>
        <begin position="31"/>
        <end position="51"/>
    </location>
</feature>
<dbReference type="GO" id="GO:0042597">
    <property type="term" value="C:periplasmic space"/>
    <property type="evidence" value="ECO:0007669"/>
    <property type="project" value="UniProtKB-ARBA"/>
</dbReference>
<feature type="domain" description="Solute-binding protein family 5" evidence="6">
    <location>
        <begin position="100"/>
        <end position="491"/>
    </location>
</feature>
<evidence type="ECO:0000256" key="4">
    <source>
        <dbReference type="SAM" id="MobiDB-lite"/>
    </source>
</evidence>
<keyword evidence="2" id="KW-0813">Transport</keyword>
<evidence type="ECO:0000256" key="3">
    <source>
        <dbReference type="ARBA" id="ARBA00022729"/>
    </source>
</evidence>
<dbReference type="PANTHER" id="PTHR30290:SF9">
    <property type="entry name" value="OLIGOPEPTIDE-BINDING PROTEIN APPA"/>
    <property type="match status" value="1"/>
</dbReference>
<dbReference type="RefSeq" id="WP_097042385.1">
    <property type="nucleotide sequence ID" value="NZ_OBQF01000006.1"/>
</dbReference>
<sequence>MKNFRLLLMMAMVAVLSVVLVACADDSDVDPAAENGDDATTENGESTEDASGEASGGGDLVISEASDIVSLDPHGNNDVPSSNVRNNMYESLTYLDENMEVQPRLATEWTEVDDTTWEFTLKEGVTFHDGTEFNAEVVEANLERLLDPAVASPRMFLYEMVTGVDVVDDYTVHINLEYPFAPILAHLAHDAGGMISKEVIDADYEAALSEAGEEMSVEEYYELREEGGESHEEVADAITDEVGNHIADNPVGTGPFEFESRAAGENVVLANYAEYHDDENAAQLDTVTFKVVPETGARLAEIETGSSHIAGGAEPTNIDRIESHDSTEVDLTPSLGLSYVGFNVEQEPLDDPLVRQAISYAIDREAIIEGIYEGVGTPAEGPLAPGVFGYDDSVEGITYDLERAQELMAEAGHEDGFDIEILTNDQPQRIDTAVYMQEALAELNINVSVQQLEWGAYLETTANGDHDMFVLGWSTVTGDADYGMYPLLHSTMHGDPGNRSFLSNDNVDELLEAGRTETDPEAREEIYSELQEGLVDIAPMIYIHHQDFVTGINSNVENFEIDALGIYQLRETTVSE</sequence>
<evidence type="ECO:0000313" key="7">
    <source>
        <dbReference type="EMBL" id="SOC44495.1"/>
    </source>
</evidence>
<dbReference type="OrthoDB" id="9771733at2"/>
<keyword evidence="3 5" id="KW-0732">Signal</keyword>
<dbReference type="Gene3D" id="3.10.105.10">
    <property type="entry name" value="Dipeptide-binding Protein, Domain 3"/>
    <property type="match status" value="1"/>
</dbReference>
<accession>A0A285URF7</accession>
<dbReference type="PIRSF" id="PIRSF002741">
    <property type="entry name" value="MppA"/>
    <property type="match status" value="1"/>
</dbReference>
<dbReference type="Pfam" id="PF00496">
    <property type="entry name" value="SBP_bac_5"/>
    <property type="match status" value="1"/>
</dbReference>
<dbReference type="EMBL" id="OBQF01000006">
    <property type="protein sequence ID" value="SOC44495.1"/>
    <property type="molecule type" value="Genomic_DNA"/>
</dbReference>
<feature type="signal peptide" evidence="5">
    <location>
        <begin position="1"/>
        <end position="24"/>
    </location>
</feature>
<keyword evidence="8" id="KW-1185">Reference proteome</keyword>
<dbReference type="GO" id="GO:0043190">
    <property type="term" value="C:ATP-binding cassette (ABC) transporter complex"/>
    <property type="evidence" value="ECO:0007669"/>
    <property type="project" value="InterPro"/>
</dbReference>
<dbReference type="CDD" id="cd08499">
    <property type="entry name" value="PBP2_Ylib_like"/>
    <property type="match status" value="1"/>
</dbReference>
<reference evidence="8" key="1">
    <citation type="submission" date="2017-08" db="EMBL/GenBank/DDBJ databases">
        <authorList>
            <person name="Varghese N."/>
            <person name="Submissions S."/>
        </authorList>
    </citation>
    <scope>NUCLEOTIDE SEQUENCE [LARGE SCALE GENOMIC DNA]</scope>
    <source>
        <strain evidence="8">DSM 23173</strain>
    </source>
</reference>